<evidence type="ECO:0000313" key="2">
    <source>
        <dbReference type="EMBL" id="MDQ0930580.1"/>
    </source>
</evidence>
<evidence type="ECO:0000256" key="1">
    <source>
        <dbReference type="SAM" id="MobiDB-lite"/>
    </source>
</evidence>
<name>A0ABU0RF10_9ACTN</name>
<proteinExistence type="predicted"/>
<dbReference type="Proteomes" id="UP001223072">
    <property type="component" value="Unassembled WGS sequence"/>
</dbReference>
<protein>
    <submittedName>
        <fullName evidence="2">Uncharacterized protein</fullName>
    </submittedName>
</protein>
<accession>A0ABU0RF10</accession>
<evidence type="ECO:0000313" key="3">
    <source>
        <dbReference type="Proteomes" id="UP001223072"/>
    </source>
</evidence>
<gene>
    <name evidence="2" type="ORF">QFZ49_000487</name>
</gene>
<dbReference type="EMBL" id="JAUSZS010000002">
    <property type="protein sequence ID" value="MDQ0930580.1"/>
    <property type="molecule type" value="Genomic_DNA"/>
</dbReference>
<sequence>MTVTAGLGDAPSPAVTIQPVRRSRTSAFSATGGLGAEPPAEAPTNTGPVR</sequence>
<reference evidence="2 3" key="1">
    <citation type="submission" date="2023-07" db="EMBL/GenBank/DDBJ databases">
        <title>Comparative genomics of wheat-associated soil bacteria to identify genetic determinants of phenazine resistance.</title>
        <authorList>
            <person name="Mouncey N."/>
        </authorList>
    </citation>
    <scope>NUCLEOTIDE SEQUENCE [LARGE SCALE GENOMIC DNA]</scope>
    <source>
        <strain evidence="2 3">W2I16</strain>
    </source>
</reference>
<feature type="region of interest" description="Disordered" evidence="1">
    <location>
        <begin position="1"/>
        <end position="50"/>
    </location>
</feature>
<organism evidence="2 3">
    <name type="scientific">Streptomyces turgidiscabies</name>
    <dbReference type="NCBI Taxonomy" id="85558"/>
    <lineage>
        <taxon>Bacteria</taxon>
        <taxon>Bacillati</taxon>
        <taxon>Actinomycetota</taxon>
        <taxon>Actinomycetes</taxon>
        <taxon>Kitasatosporales</taxon>
        <taxon>Streptomycetaceae</taxon>
        <taxon>Streptomyces</taxon>
    </lineage>
</organism>
<comment type="caution">
    <text evidence="2">The sequence shown here is derived from an EMBL/GenBank/DDBJ whole genome shotgun (WGS) entry which is preliminary data.</text>
</comment>
<keyword evidence="3" id="KW-1185">Reference proteome</keyword>